<accession>A0A1I1DXT9</accession>
<sequence length="187" mass="20612">MPSRPKLRADARASRERILSAADRVFQEHGTDATIEQVIRSADVGRMTFFRHFPNRDCLLAALLDLAMDELEALAKSLEGKEDALPRILWFMTERMGQRAGLVDYWISADPNHPAVSKAMRRVEPIFGASIRAAKAAGLCRPDLTTEDIELFGRMLAGATQGIRGDRRAAVTQRAAKILIAGLTAPD</sequence>
<dbReference type="InterPro" id="IPR050109">
    <property type="entry name" value="HTH-type_TetR-like_transc_reg"/>
</dbReference>
<evidence type="ECO:0000313" key="4">
    <source>
        <dbReference type="EMBL" id="SFB77520.1"/>
    </source>
</evidence>
<dbReference type="SUPFAM" id="SSF46689">
    <property type="entry name" value="Homeodomain-like"/>
    <property type="match status" value="1"/>
</dbReference>
<keyword evidence="5" id="KW-1185">Reference proteome</keyword>
<dbReference type="PROSITE" id="PS50977">
    <property type="entry name" value="HTH_TETR_2"/>
    <property type="match status" value="1"/>
</dbReference>
<dbReference type="Gene3D" id="1.10.357.10">
    <property type="entry name" value="Tetracycline Repressor, domain 2"/>
    <property type="match status" value="1"/>
</dbReference>
<dbReference type="OrthoDB" id="9795011at2"/>
<dbReference type="Pfam" id="PF00440">
    <property type="entry name" value="TetR_N"/>
    <property type="match status" value="1"/>
</dbReference>
<reference evidence="4 5" key="1">
    <citation type="submission" date="2016-10" db="EMBL/GenBank/DDBJ databases">
        <authorList>
            <person name="de Groot N.N."/>
        </authorList>
    </citation>
    <scope>NUCLEOTIDE SEQUENCE [LARGE SCALE GENOMIC DNA]</scope>
    <source>
        <strain evidence="4 5">DSM 19548</strain>
    </source>
</reference>
<dbReference type="GO" id="GO:0003700">
    <property type="term" value="F:DNA-binding transcription factor activity"/>
    <property type="evidence" value="ECO:0007669"/>
    <property type="project" value="TreeGrafter"/>
</dbReference>
<dbReference type="EMBL" id="FOLG01000001">
    <property type="protein sequence ID" value="SFB77520.1"/>
    <property type="molecule type" value="Genomic_DNA"/>
</dbReference>
<dbReference type="InterPro" id="IPR009057">
    <property type="entry name" value="Homeodomain-like_sf"/>
</dbReference>
<evidence type="ECO:0000256" key="2">
    <source>
        <dbReference type="PROSITE-ProRule" id="PRU00335"/>
    </source>
</evidence>
<keyword evidence="1 2" id="KW-0238">DNA-binding</keyword>
<dbReference type="PANTHER" id="PTHR30055:SF223">
    <property type="entry name" value="HTH-TYPE TRANSCRIPTIONAL REGULATOR UIDR"/>
    <property type="match status" value="1"/>
</dbReference>
<dbReference type="InterPro" id="IPR001647">
    <property type="entry name" value="HTH_TetR"/>
</dbReference>
<dbReference type="GO" id="GO:0000976">
    <property type="term" value="F:transcription cis-regulatory region binding"/>
    <property type="evidence" value="ECO:0007669"/>
    <property type="project" value="TreeGrafter"/>
</dbReference>
<dbReference type="InterPro" id="IPR036271">
    <property type="entry name" value="Tet_transcr_reg_TetR-rel_C_sf"/>
</dbReference>
<dbReference type="STRING" id="441112.SAMN04488094_101437"/>
<evidence type="ECO:0000256" key="1">
    <source>
        <dbReference type="ARBA" id="ARBA00023125"/>
    </source>
</evidence>
<evidence type="ECO:0000313" key="5">
    <source>
        <dbReference type="Proteomes" id="UP000198728"/>
    </source>
</evidence>
<organism evidence="4 5">
    <name type="scientific">Tropicimonas isoalkanivorans</name>
    <dbReference type="NCBI Taxonomy" id="441112"/>
    <lineage>
        <taxon>Bacteria</taxon>
        <taxon>Pseudomonadati</taxon>
        <taxon>Pseudomonadota</taxon>
        <taxon>Alphaproteobacteria</taxon>
        <taxon>Rhodobacterales</taxon>
        <taxon>Roseobacteraceae</taxon>
        <taxon>Tropicimonas</taxon>
    </lineage>
</organism>
<dbReference type="AlphaFoldDB" id="A0A1I1DXT9"/>
<name>A0A1I1DXT9_9RHOB</name>
<feature type="DNA-binding region" description="H-T-H motif" evidence="2">
    <location>
        <begin position="34"/>
        <end position="53"/>
    </location>
</feature>
<gene>
    <name evidence="4" type="ORF">SAMN04488094_101437</name>
</gene>
<proteinExistence type="predicted"/>
<dbReference type="PANTHER" id="PTHR30055">
    <property type="entry name" value="HTH-TYPE TRANSCRIPTIONAL REGULATOR RUTR"/>
    <property type="match status" value="1"/>
</dbReference>
<dbReference type="Proteomes" id="UP000198728">
    <property type="component" value="Unassembled WGS sequence"/>
</dbReference>
<dbReference type="PRINTS" id="PR00455">
    <property type="entry name" value="HTHTETR"/>
</dbReference>
<protein>
    <submittedName>
        <fullName evidence="4">Transcriptional regulator, TetR family</fullName>
    </submittedName>
</protein>
<evidence type="ECO:0000259" key="3">
    <source>
        <dbReference type="PROSITE" id="PS50977"/>
    </source>
</evidence>
<dbReference type="SUPFAM" id="SSF48498">
    <property type="entry name" value="Tetracyclin repressor-like, C-terminal domain"/>
    <property type="match status" value="1"/>
</dbReference>
<feature type="domain" description="HTH tetR-type" evidence="3">
    <location>
        <begin position="12"/>
        <end position="71"/>
    </location>
</feature>